<evidence type="ECO:0000313" key="3">
    <source>
        <dbReference type="Proteomes" id="UP000831859"/>
    </source>
</evidence>
<keyword evidence="1" id="KW-0812">Transmembrane</keyword>
<sequence>MSYKEDEEFKERRHAMIGHKVSWICVYIVMLVLSSNILSYVLDIFFYFINFPYINILQGGLELFIFFFQFYSAWWITHYFLGKYSWG</sequence>
<gene>
    <name evidence="2" type="ORF">MOO46_03770</name>
</gene>
<dbReference type="EMBL" id="CP093362">
    <property type="protein sequence ID" value="UQS85677.1"/>
    <property type="molecule type" value="Genomic_DNA"/>
</dbReference>
<organism evidence="2 3">
    <name type="scientific">Apilactobacillus apisilvae</name>
    <dbReference type="NCBI Taxonomy" id="2923364"/>
    <lineage>
        <taxon>Bacteria</taxon>
        <taxon>Bacillati</taxon>
        <taxon>Bacillota</taxon>
        <taxon>Bacilli</taxon>
        <taxon>Lactobacillales</taxon>
        <taxon>Lactobacillaceae</taxon>
        <taxon>Apilactobacillus</taxon>
    </lineage>
</organism>
<evidence type="ECO:0000313" key="2">
    <source>
        <dbReference type="EMBL" id="UQS85677.1"/>
    </source>
</evidence>
<dbReference type="RefSeq" id="WP_249511641.1">
    <property type="nucleotide sequence ID" value="NZ_CP093362.1"/>
</dbReference>
<feature type="transmembrane region" description="Helical" evidence="1">
    <location>
        <begin position="61"/>
        <end position="81"/>
    </location>
</feature>
<feature type="transmembrane region" description="Helical" evidence="1">
    <location>
        <begin position="21"/>
        <end position="49"/>
    </location>
</feature>
<reference evidence="2 3" key="1">
    <citation type="journal article" date="2022" name="Int. J. Syst. Evol. Microbiol.">
        <title>Apilactobacillus apisilvae sp. nov., Nicolia spurrieriana gen. nov. sp. nov., Bombilactobacillus folatiphilus sp. nov. and Bombilactobacillus thymidiniphilus sp. nov., four new lactic acid bacterial isolates from stingless bees Tetragonula carbonaria and Austroplebeia australis.</title>
        <authorList>
            <person name="Oliphant S.A."/>
            <person name="Watson-Haigh N.S."/>
            <person name="Sumby K.M."/>
            <person name="Gardner J."/>
            <person name="Groom S."/>
            <person name="Jiranek V."/>
        </authorList>
    </citation>
    <scope>NUCLEOTIDE SEQUENCE [LARGE SCALE GENOMIC DNA]</scope>
    <source>
        <strain evidence="2 3">SG5_A10</strain>
    </source>
</reference>
<name>A0ABY4PK65_9LACO</name>
<proteinExistence type="predicted"/>
<keyword evidence="1" id="KW-1133">Transmembrane helix</keyword>
<evidence type="ECO:0000256" key="1">
    <source>
        <dbReference type="SAM" id="Phobius"/>
    </source>
</evidence>
<keyword evidence="3" id="KW-1185">Reference proteome</keyword>
<accession>A0ABY4PK65</accession>
<keyword evidence="1" id="KW-0472">Membrane</keyword>
<dbReference type="Proteomes" id="UP000831859">
    <property type="component" value="Chromosome"/>
</dbReference>
<protein>
    <submittedName>
        <fullName evidence="2">Uncharacterized protein</fullName>
    </submittedName>
</protein>